<dbReference type="InterPro" id="IPR038765">
    <property type="entry name" value="Papain-like_cys_pep_sf"/>
</dbReference>
<keyword evidence="2" id="KW-1185">Reference proteome</keyword>
<dbReference type="GO" id="GO:0071108">
    <property type="term" value="P:protein K48-linked deubiquitination"/>
    <property type="evidence" value="ECO:0007669"/>
    <property type="project" value="TreeGrafter"/>
</dbReference>
<dbReference type="InterPro" id="IPR019400">
    <property type="entry name" value="Peptidase_C65_otubain"/>
</dbReference>
<evidence type="ECO:0000313" key="1">
    <source>
        <dbReference type="EMBL" id="CAD6206997.1"/>
    </source>
</evidence>
<dbReference type="AlphaFoldDB" id="A0A811MIU1"/>
<sequence>MLQLGLSKVEKKVHMAGIIRHYKLLEMVAEQGVEFHSTVLNLCRAYSEFRPVHGDGECFYRSFIFSLIKFFIGRIHMRNTVFFLVLLCFGYRSPLCSHEPTAHSGTLLLTGISCTDKCYVGQLLSSDDGSKLKMLLLNRGYPRYLPSSLTRSLGRKLELVAPSIPSDLQETTEDMRTSGEALAFIGFEEQDTVKL</sequence>
<dbReference type="EMBL" id="CAJGYO010000001">
    <property type="protein sequence ID" value="CAD6206997.1"/>
    <property type="molecule type" value="Genomic_DNA"/>
</dbReference>
<dbReference type="PANTHER" id="PTHR12931:SF17">
    <property type="entry name" value="OS02G0521500 PROTEIN"/>
    <property type="match status" value="1"/>
</dbReference>
<dbReference type="OrthoDB" id="690505at2759"/>
<dbReference type="SUPFAM" id="SSF54001">
    <property type="entry name" value="Cysteine proteinases"/>
    <property type="match status" value="1"/>
</dbReference>
<dbReference type="GO" id="GO:0004843">
    <property type="term" value="F:cysteine-type deubiquitinase activity"/>
    <property type="evidence" value="ECO:0007669"/>
    <property type="project" value="TreeGrafter"/>
</dbReference>
<organism evidence="1 2">
    <name type="scientific">Miscanthus lutarioriparius</name>
    <dbReference type="NCBI Taxonomy" id="422564"/>
    <lineage>
        <taxon>Eukaryota</taxon>
        <taxon>Viridiplantae</taxon>
        <taxon>Streptophyta</taxon>
        <taxon>Embryophyta</taxon>
        <taxon>Tracheophyta</taxon>
        <taxon>Spermatophyta</taxon>
        <taxon>Magnoliopsida</taxon>
        <taxon>Liliopsida</taxon>
        <taxon>Poales</taxon>
        <taxon>Poaceae</taxon>
        <taxon>PACMAD clade</taxon>
        <taxon>Panicoideae</taxon>
        <taxon>Andropogonodae</taxon>
        <taxon>Andropogoneae</taxon>
        <taxon>Saccharinae</taxon>
        <taxon>Miscanthus</taxon>
    </lineage>
</organism>
<dbReference type="Pfam" id="PF10275">
    <property type="entry name" value="Peptidase_C65"/>
    <property type="match status" value="1"/>
</dbReference>
<dbReference type="Proteomes" id="UP000604825">
    <property type="component" value="Unassembled WGS sequence"/>
</dbReference>
<gene>
    <name evidence="1" type="ORF">NCGR_LOCUS4624</name>
</gene>
<reference evidence="1" key="1">
    <citation type="submission" date="2020-10" db="EMBL/GenBank/DDBJ databases">
        <authorList>
            <person name="Han B."/>
            <person name="Lu T."/>
            <person name="Zhao Q."/>
            <person name="Huang X."/>
            <person name="Zhao Y."/>
        </authorList>
    </citation>
    <scope>NUCLEOTIDE SEQUENCE</scope>
</reference>
<proteinExistence type="predicted"/>
<evidence type="ECO:0008006" key="3">
    <source>
        <dbReference type="Google" id="ProtNLM"/>
    </source>
</evidence>
<protein>
    <recommendedName>
        <fullName evidence="3">Ubiquitinyl hydrolase 1</fullName>
    </recommendedName>
</protein>
<dbReference type="PANTHER" id="PTHR12931">
    <property type="entry name" value="UBIQUITIN THIOLESTERASE PROTEIN OTUB"/>
    <property type="match status" value="1"/>
</dbReference>
<evidence type="ECO:0000313" key="2">
    <source>
        <dbReference type="Proteomes" id="UP000604825"/>
    </source>
</evidence>
<dbReference type="GO" id="GO:0043130">
    <property type="term" value="F:ubiquitin binding"/>
    <property type="evidence" value="ECO:0007669"/>
    <property type="project" value="TreeGrafter"/>
</dbReference>
<dbReference type="GO" id="GO:0005634">
    <property type="term" value="C:nucleus"/>
    <property type="evidence" value="ECO:0007669"/>
    <property type="project" value="TreeGrafter"/>
</dbReference>
<name>A0A811MIU1_9POAL</name>
<accession>A0A811MIU1</accession>
<comment type="caution">
    <text evidence="1">The sequence shown here is derived from an EMBL/GenBank/DDBJ whole genome shotgun (WGS) entry which is preliminary data.</text>
</comment>